<dbReference type="InterPro" id="IPR000990">
    <property type="entry name" value="Innexin"/>
</dbReference>
<sequence>MDDPTRFAKKSSFKTRTWNASASFLHTTMNLFYLTSISFTSIVYFVEGTKCLGGAEVPTAIYTFCYLYGMSSADGYVSYYPWILLFLAVQCAINLAPFLIYGPACRKSLQDFEKLRHAYLSFPEECDIRDEKIMTPASKDRAILEAVDLVKGRIDNSVNRTWMFNYFILEIFSIVAFLTRVFFADKFLNQKYRYLGFKLDKLESIFPTVGKCTFRKFGPSGTIQIFDFYCVLTINSIFDKVMVVNWFLDVIAAILLAGNLLFEFFQILFHKGEFFNKLFGPPVANVDRSWFQGLNYSDWLFFSYLSENTPPQIFTDLITQVHQGYHRGEKVVKEESVSHLAVSESHN</sequence>
<feature type="transmembrane region" description="Helical" evidence="12">
    <location>
        <begin position="79"/>
        <end position="101"/>
    </location>
</feature>
<dbReference type="PRINTS" id="PR01262">
    <property type="entry name" value="INNEXIN"/>
</dbReference>
<reference evidence="13" key="1">
    <citation type="submission" date="2022-01" db="UniProtKB">
        <authorList>
            <consortium name="EnsemblMetazoa"/>
        </authorList>
    </citation>
    <scope>IDENTIFICATION</scope>
</reference>
<feature type="transmembrane region" description="Helical" evidence="12">
    <location>
        <begin position="21"/>
        <end position="46"/>
    </location>
</feature>
<dbReference type="PANTHER" id="PTHR11893:SF36">
    <property type="entry name" value="INNEXIN-5"/>
    <property type="match status" value="1"/>
</dbReference>
<keyword evidence="4" id="KW-1003">Cell membrane</keyword>
<dbReference type="Pfam" id="PF00876">
    <property type="entry name" value="Innexin"/>
    <property type="match status" value="1"/>
</dbReference>
<keyword evidence="8 12" id="KW-1133">Transmembrane helix</keyword>
<keyword evidence="3 12" id="KW-0813">Transport</keyword>
<gene>
    <name evidence="12" type="primary">inx</name>
</gene>
<dbReference type="KEGG" id="clec:106661004"/>
<dbReference type="GO" id="GO:0005921">
    <property type="term" value="C:gap junction"/>
    <property type="evidence" value="ECO:0007669"/>
    <property type="project" value="UniProtKB-SubCell"/>
</dbReference>
<evidence type="ECO:0000313" key="14">
    <source>
        <dbReference type="Proteomes" id="UP000494040"/>
    </source>
</evidence>
<evidence type="ECO:0000256" key="10">
    <source>
        <dbReference type="ARBA" id="ARBA00023136"/>
    </source>
</evidence>
<keyword evidence="11 12" id="KW-0407">Ion channel</keyword>
<keyword evidence="7" id="KW-0965">Cell junction</keyword>
<comment type="subcellular location">
    <subcellularLocation>
        <location evidence="1">Cell junction</location>
        <location evidence="1">Gap junction</location>
    </subcellularLocation>
    <subcellularLocation>
        <location evidence="2 12">Cell membrane</location>
        <topology evidence="2 12">Multi-pass membrane protein</topology>
    </subcellularLocation>
</comment>
<dbReference type="AlphaFoldDB" id="A0A8I6R9A8"/>
<proteinExistence type="inferred from homology"/>
<evidence type="ECO:0000256" key="4">
    <source>
        <dbReference type="ARBA" id="ARBA00022475"/>
    </source>
</evidence>
<evidence type="ECO:0000256" key="2">
    <source>
        <dbReference type="ARBA" id="ARBA00004651"/>
    </source>
</evidence>
<dbReference type="EnsemblMetazoa" id="XM_014384101.1">
    <property type="protein sequence ID" value="XP_014239587.1"/>
    <property type="gene ID" value="LOC106661004"/>
</dbReference>
<evidence type="ECO:0000256" key="9">
    <source>
        <dbReference type="ARBA" id="ARBA00023065"/>
    </source>
</evidence>
<keyword evidence="6" id="KW-0303">Gap junction</keyword>
<evidence type="ECO:0000313" key="13">
    <source>
        <dbReference type="EnsemblMetazoa" id="XP_014239587.1"/>
    </source>
</evidence>
<dbReference type="Proteomes" id="UP000494040">
    <property type="component" value="Unassembled WGS sequence"/>
</dbReference>
<name>A0A8I6R9A8_CIMLE</name>
<feature type="transmembrane region" description="Helical" evidence="12">
    <location>
        <begin position="246"/>
        <end position="269"/>
    </location>
</feature>
<evidence type="ECO:0000256" key="3">
    <source>
        <dbReference type="ARBA" id="ARBA00022448"/>
    </source>
</evidence>
<keyword evidence="10 12" id="KW-0472">Membrane</keyword>
<evidence type="ECO:0000256" key="8">
    <source>
        <dbReference type="ARBA" id="ARBA00022989"/>
    </source>
</evidence>
<dbReference type="PANTHER" id="PTHR11893">
    <property type="entry name" value="INNEXIN"/>
    <property type="match status" value="1"/>
</dbReference>
<feature type="transmembrane region" description="Helical" evidence="12">
    <location>
        <begin position="163"/>
        <end position="183"/>
    </location>
</feature>
<dbReference type="GO" id="GO:0005886">
    <property type="term" value="C:plasma membrane"/>
    <property type="evidence" value="ECO:0007669"/>
    <property type="project" value="UniProtKB-SubCell"/>
</dbReference>
<dbReference type="OrthoDB" id="5867527at2759"/>
<protein>
    <recommendedName>
        <fullName evidence="12">Innexin</fullName>
    </recommendedName>
</protein>
<evidence type="ECO:0000256" key="5">
    <source>
        <dbReference type="ARBA" id="ARBA00022692"/>
    </source>
</evidence>
<dbReference type="GO" id="GO:0034220">
    <property type="term" value="P:monoatomic ion transmembrane transport"/>
    <property type="evidence" value="ECO:0007669"/>
    <property type="project" value="UniProtKB-KW"/>
</dbReference>
<comment type="similarity">
    <text evidence="12">Belongs to the pannexin family.</text>
</comment>
<keyword evidence="9 12" id="KW-0406">Ion transport</keyword>
<accession>A0A8I6R9A8</accession>
<dbReference type="GO" id="GO:0005243">
    <property type="term" value="F:gap junction channel activity"/>
    <property type="evidence" value="ECO:0007669"/>
    <property type="project" value="TreeGrafter"/>
</dbReference>
<comment type="function">
    <text evidence="12">Structural component of the gap junctions.</text>
</comment>
<evidence type="ECO:0000256" key="1">
    <source>
        <dbReference type="ARBA" id="ARBA00004610"/>
    </source>
</evidence>
<evidence type="ECO:0000256" key="6">
    <source>
        <dbReference type="ARBA" id="ARBA00022868"/>
    </source>
</evidence>
<keyword evidence="5 12" id="KW-0812">Transmembrane</keyword>
<dbReference type="PROSITE" id="PS51013">
    <property type="entry name" value="PANNEXIN"/>
    <property type="match status" value="1"/>
</dbReference>
<organism evidence="13 14">
    <name type="scientific">Cimex lectularius</name>
    <name type="common">Bed bug</name>
    <name type="synonym">Acanthia lectularia</name>
    <dbReference type="NCBI Taxonomy" id="79782"/>
    <lineage>
        <taxon>Eukaryota</taxon>
        <taxon>Metazoa</taxon>
        <taxon>Ecdysozoa</taxon>
        <taxon>Arthropoda</taxon>
        <taxon>Hexapoda</taxon>
        <taxon>Insecta</taxon>
        <taxon>Pterygota</taxon>
        <taxon>Neoptera</taxon>
        <taxon>Paraneoptera</taxon>
        <taxon>Hemiptera</taxon>
        <taxon>Heteroptera</taxon>
        <taxon>Panheteroptera</taxon>
        <taxon>Cimicomorpha</taxon>
        <taxon>Cimicidae</taxon>
        <taxon>Cimex</taxon>
    </lineage>
</organism>
<keyword evidence="14" id="KW-1185">Reference proteome</keyword>
<evidence type="ECO:0000256" key="11">
    <source>
        <dbReference type="ARBA" id="ARBA00023303"/>
    </source>
</evidence>
<evidence type="ECO:0000256" key="7">
    <source>
        <dbReference type="ARBA" id="ARBA00022949"/>
    </source>
</evidence>
<evidence type="ECO:0000256" key="12">
    <source>
        <dbReference type="RuleBase" id="RU010713"/>
    </source>
</evidence>